<keyword evidence="4" id="KW-0788">Thiol protease</keyword>
<dbReference type="SUPFAM" id="SSF54001">
    <property type="entry name" value="Cysteine proteinases"/>
    <property type="match status" value="1"/>
</dbReference>
<feature type="domain" description="NlpC/P60" evidence="5">
    <location>
        <begin position="152"/>
        <end position="281"/>
    </location>
</feature>
<dbReference type="PANTHER" id="PTHR47359">
    <property type="entry name" value="PEPTIDOGLYCAN DL-ENDOPEPTIDASE CWLO"/>
    <property type="match status" value="1"/>
</dbReference>
<evidence type="ECO:0000313" key="6">
    <source>
        <dbReference type="EMBL" id="AUQ97531.1"/>
    </source>
</evidence>
<reference evidence="6 7" key="2">
    <citation type="journal article" date="2017" name="Genome Biol. Evol.">
        <title>Trajectories and Drivers of Genome Evolution in Surface-Associated Marine Phaeobacter.</title>
        <authorList>
            <person name="Freese H.M."/>
            <person name="Sikorski J."/>
            <person name="Bunk B."/>
            <person name="Scheuner C."/>
            <person name="Meier-Kolthoff J.P."/>
            <person name="Sproer C."/>
            <person name="Gram L."/>
            <person name="Overmann J."/>
        </authorList>
    </citation>
    <scope>NUCLEOTIDE SEQUENCE [LARGE SCALE GENOMIC DNA]</scope>
    <source>
        <strain evidence="6 7">P88</strain>
    </source>
</reference>
<gene>
    <name evidence="6" type="ORF">PhaeoP88_00119</name>
</gene>
<dbReference type="Gene3D" id="3.90.1720.10">
    <property type="entry name" value="endopeptidase domain like (from Nostoc punctiforme)"/>
    <property type="match status" value="1"/>
</dbReference>
<sequence length="282" mass="30668">MMDPRRTPANDRVIAAHLALDADGRHIAEGQSAQVCRPVVNLLRRPDGPRDRQLLLGAEVTIYDDHDGWAFIQATADRYVGYVPTSSLEQPPEPVTHQVCTPATHAYSAADMKSADLCSLSHGSRLRVFSFDGKFAETTQGYVPRHHLRPISQTDRNPVSVAQLFLGTPYLWGGNSRWGIDCSGLVQAAMLACGVACPGDSDQQELELGDDIPLGNTAVPTDLQSGDLLFWKGHVALMQDPETMIHANAYHMAVALEPVADAIERIMSQGDGPVTGHRRVTL</sequence>
<dbReference type="InterPro" id="IPR041382">
    <property type="entry name" value="SH3_16"/>
</dbReference>
<dbReference type="InterPro" id="IPR051794">
    <property type="entry name" value="PG_Endopeptidase_C40"/>
</dbReference>
<evidence type="ECO:0000313" key="7">
    <source>
        <dbReference type="Proteomes" id="UP000236447"/>
    </source>
</evidence>
<keyword evidence="3 6" id="KW-0378">Hydrolase</keyword>
<dbReference type="GO" id="GO:0008234">
    <property type="term" value="F:cysteine-type peptidase activity"/>
    <property type="evidence" value="ECO:0007669"/>
    <property type="project" value="UniProtKB-KW"/>
</dbReference>
<proteinExistence type="inferred from homology"/>
<dbReference type="InterPro" id="IPR038765">
    <property type="entry name" value="Papain-like_cys_pep_sf"/>
</dbReference>
<evidence type="ECO:0000259" key="5">
    <source>
        <dbReference type="PROSITE" id="PS51935"/>
    </source>
</evidence>
<dbReference type="GO" id="GO:0006508">
    <property type="term" value="P:proteolysis"/>
    <property type="evidence" value="ECO:0007669"/>
    <property type="project" value="UniProtKB-KW"/>
</dbReference>
<dbReference type="RefSeq" id="WP_102882875.1">
    <property type="nucleotide sequence ID" value="NZ_CP010725.1"/>
</dbReference>
<evidence type="ECO:0000256" key="3">
    <source>
        <dbReference type="ARBA" id="ARBA00022801"/>
    </source>
</evidence>
<keyword evidence="2" id="KW-0645">Protease</keyword>
<dbReference type="Pfam" id="PF18348">
    <property type="entry name" value="SH3_16"/>
    <property type="match status" value="1"/>
</dbReference>
<evidence type="ECO:0000256" key="4">
    <source>
        <dbReference type="ARBA" id="ARBA00022807"/>
    </source>
</evidence>
<comment type="similarity">
    <text evidence="1">Belongs to the peptidase C40 family.</text>
</comment>
<reference evidence="6 7" key="1">
    <citation type="journal article" date="2017" name="Front. Microbiol.">
        <title>Phaeobacter piscinae sp. nov., a species of the Roseobacter group and potential aquaculture probiont.</title>
        <authorList>
            <person name="Sonnenschein E.C."/>
            <person name="Phippen C.B.W."/>
            <person name="Nielsen K.F."/>
            <person name="Mateiu R.V."/>
            <person name="Melchiorsen J."/>
            <person name="Gram L."/>
            <person name="Overmann J."/>
            <person name="Freese H.M."/>
        </authorList>
    </citation>
    <scope>NUCLEOTIDE SEQUENCE [LARGE SCALE GENOMIC DNA]</scope>
    <source>
        <strain evidence="6 7">P88</strain>
    </source>
</reference>
<evidence type="ECO:0000256" key="1">
    <source>
        <dbReference type="ARBA" id="ARBA00007074"/>
    </source>
</evidence>
<organism evidence="6 7">
    <name type="scientific">Phaeobacter inhibens</name>
    <dbReference type="NCBI Taxonomy" id="221822"/>
    <lineage>
        <taxon>Bacteria</taxon>
        <taxon>Pseudomonadati</taxon>
        <taxon>Pseudomonadota</taxon>
        <taxon>Alphaproteobacteria</taxon>
        <taxon>Rhodobacterales</taxon>
        <taxon>Roseobacteraceae</taxon>
        <taxon>Phaeobacter</taxon>
    </lineage>
</organism>
<dbReference type="Pfam" id="PF00877">
    <property type="entry name" value="NLPC_P60"/>
    <property type="match status" value="1"/>
</dbReference>
<accession>A0A2I7K4J7</accession>
<name>A0A2I7K4J7_9RHOB</name>
<dbReference type="AlphaFoldDB" id="A0A2I7K4J7"/>
<evidence type="ECO:0000256" key="2">
    <source>
        <dbReference type="ARBA" id="ARBA00022670"/>
    </source>
</evidence>
<protein>
    <submittedName>
        <fullName evidence="6">Cell wall-associated hydrolase (Invasion-associated protein)</fullName>
    </submittedName>
</protein>
<dbReference type="PANTHER" id="PTHR47359:SF3">
    <property type="entry name" value="NLP_P60 DOMAIN-CONTAINING PROTEIN-RELATED"/>
    <property type="match status" value="1"/>
</dbReference>
<dbReference type="EMBL" id="CP010725">
    <property type="protein sequence ID" value="AUQ97531.1"/>
    <property type="molecule type" value="Genomic_DNA"/>
</dbReference>
<dbReference type="InterPro" id="IPR000064">
    <property type="entry name" value="NLP_P60_dom"/>
</dbReference>
<dbReference type="Proteomes" id="UP000236447">
    <property type="component" value="Chromosome"/>
</dbReference>
<dbReference type="PROSITE" id="PS51935">
    <property type="entry name" value="NLPC_P60"/>
    <property type="match status" value="1"/>
</dbReference>